<proteinExistence type="inferred from homology"/>
<feature type="domain" description="ATP-grasp" evidence="4">
    <location>
        <begin position="125"/>
        <end position="332"/>
    </location>
</feature>
<comment type="similarity">
    <text evidence="1">Belongs to the D-alanine--D-alanine ligase family.</text>
</comment>
<dbReference type="InterPro" id="IPR011095">
    <property type="entry name" value="Dala_Dala_lig_C"/>
</dbReference>
<protein>
    <recommendedName>
        <fullName evidence="4">ATP-grasp domain-containing protein</fullName>
    </recommendedName>
</protein>
<dbReference type="Proteomes" id="UP000178428">
    <property type="component" value="Unassembled WGS sequence"/>
</dbReference>
<evidence type="ECO:0000256" key="3">
    <source>
        <dbReference type="PROSITE-ProRule" id="PRU00409"/>
    </source>
</evidence>
<organism evidence="5 6">
    <name type="scientific">Candidatus Niyogibacteria bacterium RIFCSPLOWO2_02_FULL_45_13</name>
    <dbReference type="NCBI Taxonomy" id="1801725"/>
    <lineage>
        <taxon>Bacteria</taxon>
        <taxon>Candidatus Niyogiibacteriota</taxon>
    </lineage>
</organism>
<evidence type="ECO:0000256" key="1">
    <source>
        <dbReference type="ARBA" id="ARBA00010871"/>
    </source>
</evidence>
<gene>
    <name evidence="5" type="ORF">A3J00_00665</name>
</gene>
<keyword evidence="3" id="KW-0067">ATP-binding</keyword>
<evidence type="ECO:0000313" key="6">
    <source>
        <dbReference type="Proteomes" id="UP000178428"/>
    </source>
</evidence>
<comment type="caution">
    <text evidence="5">The sequence shown here is derived from an EMBL/GenBank/DDBJ whole genome shotgun (WGS) entry which is preliminary data.</text>
</comment>
<evidence type="ECO:0000259" key="4">
    <source>
        <dbReference type="PROSITE" id="PS50975"/>
    </source>
</evidence>
<dbReference type="GO" id="GO:0046872">
    <property type="term" value="F:metal ion binding"/>
    <property type="evidence" value="ECO:0007669"/>
    <property type="project" value="InterPro"/>
</dbReference>
<dbReference type="PANTHER" id="PTHR23132">
    <property type="entry name" value="D-ALANINE--D-ALANINE LIGASE"/>
    <property type="match status" value="1"/>
</dbReference>
<dbReference type="Pfam" id="PF07478">
    <property type="entry name" value="Dala_Dala_lig_C"/>
    <property type="match status" value="1"/>
</dbReference>
<keyword evidence="3" id="KW-0547">Nucleotide-binding</keyword>
<dbReference type="PROSITE" id="PS50975">
    <property type="entry name" value="ATP_GRASP"/>
    <property type="match status" value="1"/>
</dbReference>
<accession>A0A1G2EWI4</accession>
<evidence type="ECO:0000313" key="5">
    <source>
        <dbReference type="EMBL" id="OGZ30165.1"/>
    </source>
</evidence>
<sequence>MKLEGKNCLLLYNAASGNPPEDSAETDSDSSLNARGDIKAVRHALREAGFNVRTLGLRRTNSKTSALIEEMKPDLVFNLCEVLYNHPHKALTEMYVAGWLELMKLPYTGSPPLSLGISLNKMRCKQILKTSGLPIPPSITVQVGEKPNLEPITPPFIVKPLREDGSFGITKDSVVETPQEVEEKVTMIHEKYSQPALVEEFIDGREFTVAVIDNPPRVLGIGEVDFSKIPAKDPKILSYGIKWAKNGLGVGLKFPAQIETALKNRIEKISLKAFRALGCRDYARIDIRISENRRPYILEVNPNPDLSPDEEFGLASEKAGITYESLIKEIAENAVRRGTTAS</sequence>
<dbReference type="InterPro" id="IPR013815">
    <property type="entry name" value="ATP_grasp_subdomain_1"/>
</dbReference>
<dbReference type="InterPro" id="IPR011761">
    <property type="entry name" value="ATP-grasp"/>
</dbReference>
<name>A0A1G2EWI4_9BACT</name>
<dbReference type="EMBL" id="MHMR01000026">
    <property type="protein sequence ID" value="OGZ30165.1"/>
    <property type="molecule type" value="Genomic_DNA"/>
</dbReference>
<reference evidence="5 6" key="1">
    <citation type="journal article" date="2016" name="Nat. Commun.">
        <title>Thousands of microbial genomes shed light on interconnected biogeochemical processes in an aquifer system.</title>
        <authorList>
            <person name="Anantharaman K."/>
            <person name="Brown C.T."/>
            <person name="Hug L.A."/>
            <person name="Sharon I."/>
            <person name="Castelle C.J."/>
            <person name="Probst A.J."/>
            <person name="Thomas B.C."/>
            <person name="Singh A."/>
            <person name="Wilkins M.J."/>
            <person name="Karaoz U."/>
            <person name="Brodie E.L."/>
            <person name="Williams K.H."/>
            <person name="Hubbard S.S."/>
            <person name="Banfield J.F."/>
        </authorList>
    </citation>
    <scope>NUCLEOTIDE SEQUENCE [LARGE SCALE GENOMIC DNA]</scope>
</reference>
<dbReference type="GO" id="GO:0005524">
    <property type="term" value="F:ATP binding"/>
    <property type="evidence" value="ECO:0007669"/>
    <property type="project" value="UniProtKB-UniRule"/>
</dbReference>
<keyword evidence="2" id="KW-0436">Ligase</keyword>
<dbReference type="GO" id="GO:0008716">
    <property type="term" value="F:D-alanine-D-alanine ligase activity"/>
    <property type="evidence" value="ECO:0007669"/>
    <property type="project" value="InterPro"/>
</dbReference>
<dbReference type="SUPFAM" id="SSF56059">
    <property type="entry name" value="Glutathione synthetase ATP-binding domain-like"/>
    <property type="match status" value="1"/>
</dbReference>
<dbReference type="Gene3D" id="3.30.1490.20">
    <property type="entry name" value="ATP-grasp fold, A domain"/>
    <property type="match status" value="1"/>
</dbReference>
<evidence type="ECO:0000256" key="2">
    <source>
        <dbReference type="ARBA" id="ARBA00022598"/>
    </source>
</evidence>
<dbReference type="PANTHER" id="PTHR23132:SF23">
    <property type="entry name" value="D-ALANINE--D-ALANINE LIGASE B"/>
    <property type="match status" value="1"/>
</dbReference>
<dbReference type="Gene3D" id="3.30.470.20">
    <property type="entry name" value="ATP-grasp fold, B domain"/>
    <property type="match status" value="1"/>
</dbReference>
<dbReference type="AlphaFoldDB" id="A0A1G2EWI4"/>
<dbReference type="STRING" id="1801725.A3J00_00665"/>